<dbReference type="Proteomes" id="UP000175691">
    <property type="component" value="Unassembled WGS sequence"/>
</dbReference>
<dbReference type="InterPro" id="IPR011006">
    <property type="entry name" value="CheY-like_superfamily"/>
</dbReference>
<sequence>MGEFEISSFSNGSELKAALRRQNFEIILMDFHLGQGRNGVEWVQQLRQSQFIRPSTGIIFITADRLPQTVGQIIDTQPDLFVIKPYNIATLTRGLKHYLSYRSFVKQALDALDNNDAENALRIINQLDSEQTPGRLKNDVVKLHARILFQLGKLLEAKKLYETVLAHSDKVLWAQWGKIKCEYLAGNWSHCRNELSDLMTNSLARDKAFEWLACLCFEQEAWSQAEFYLDHIKISELSVPATRLKSLTYQKQDKVIEGIELLQKKRDYNRSTRERFNEFTVELAEFYLSIAEQQPKTNRDESLSQARRLIGIASRAQVDQQQIQKKDYLLAFAASLEDDHDKVTQILSLEHMDLLSRTDPATLTIAAKTHNAIGNSEKARELLAMAHERNHLVGNLASQTLNEQVLTNAELDMGMAEERSLELNNTGMRLFIGRDYIRAMYYFYQAYQMQPSTAAFGLNLVQCMLESRHANYRSYTVPALLSKLDVGALNNSNRKRLHQLRTQAQAEASFFYAEQTPDNENAQDSAS</sequence>
<dbReference type="PROSITE" id="PS50110">
    <property type="entry name" value="RESPONSE_REGULATORY"/>
    <property type="match status" value="1"/>
</dbReference>
<dbReference type="EMBL" id="MDHN01000010">
    <property type="protein sequence ID" value="OFC71889.1"/>
    <property type="molecule type" value="Genomic_DNA"/>
</dbReference>
<dbReference type="STRING" id="1656094.BFC18_06025"/>
<dbReference type="InterPro" id="IPR011990">
    <property type="entry name" value="TPR-like_helical_dom_sf"/>
</dbReference>
<reference evidence="3 4" key="1">
    <citation type="submission" date="2016-08" db="EMBL/GenBank/DDBJ databases">
        <authorList>
            <person name="Seilhamer J.J."/>
        </authorList>
    </citation>
    <scope>NUCLEOTIDE SEQUENCE [LARGE SCALE GENOMIC DNA]</scope>
    <source>
        <strain evidence="3 4">KCTC 42603</strain>
    </source>
</reference>
<dbReference type="Gene3D" id="1.25.40.10">
    <property type="entry name" value="Tetratricopeptide repeat domain"/>
    <property type="match status" value="1"/>
</dbReference>
<organism evidence="3 4">
    <name type="scientific">Alteromonas confluentis</name>
    <dbReference type="NCBI Taxonomy" id="1656094"/>
    <lineage>
        <taxon>Bacteria</taxon>
        <taxon>Pseudomonadati</taxon>
        <taxon>Pseudomonadota</taxon>
        <taxon>Gammaproteobacteria</taxon>
        <taxon>Alteromonadales</taxon>
        <taxon>Alteromonadaceae</taxon>
        <taxon>Alteromonas/Salinimonas group</taxon>
        <taxon>Alteromonas</taxon>
    </lineage>
</organism>
<dbReference type="AlphaFoldDB" id="A0A1E7ZEF6"/>
<comment type="caution">
    <text evidence="3">The sequence shown here is derived from an EMBL/GenBank/DDBJ whole genome shotgun (WGS) entry which is preliminary data.</text>
</comment>
<proteinExistence type="predicted"/>
<evidence type="ECO:0000259" key="2">
    <source>
        <dbReference type="PROSITE" id="PS50110"/>
    </source>
</evidence>
<dbReference type="Gene3D" id="3.40.50.2300">
    <property type="match status" value="1"/>
</dbReference>
<gene>
    <name evidence="3" type="ORF">BFC18_06025</name>
</gene>
<dbReference type="Pfam" id="PF00072">
    <property type="entry name" value="Response_reg"/>
    <property type="match status" value="1"/>
</dbReference>
<evidence type="ECO:0000313" key="3">
    <source>
        <dbReference type="EMBL" id="OFC71889.1"/>
    </source>
</evidence>
<dbReference type="InterPro" id="IPR001789">
    <property type="entry name" value="Sig_transdc_resp-reg_receiver"/>
</dbReference>
<keyword evidence="1" id="KW-0597">Phosphoprotein</keyword>
<accession>A0A1E7ZEF6</accession>
<dbReference type="SUPFAM" id="SSF52172">
    <property type="entry name" value="CheY-like"/>
    <property type="match status" value="1"/>
</dbReference>
<dbReference type="GO" id="GO:0000160">
    <property type="term" value="P:phosphorelay signal transduction system"/>
    <property type="evidence" value="ECO:0007669"/>
    <property type="project" value="InterPro"/>
</dbReference>
<protein>
    <recommendedName>
        <fullName evidence="2">Response regulatory domain-containing protein</fullName>
    </recommendedName>
</protein>
<name>A0A1E7ZEF6_9ALTE</name>
<feature type="modified residue" description="4-aspartylphosphate" evidence="1">
    <location>
        <position position="30"/>
    </location>
</feature>
<evidence type="ECO:0000313" key="4">
    <source>
        <dbReference type="Proteomes" id="UP000175691"/>
    </source>
</evidence>
<feature type="domain" description="Response regulatory" evidence="2">
    <location>
        <begin position="1"/>
        <end position="99"/>
    </location>
</feature>
<keyword evidence="4" id="KW-1185">Reference proteome</keyword>
<dbReference type="SUPFAM" id="SSF48452">
    <property type="entry name" value="TPR-like"/>
    <property type="match status" value="1"/>
</dbReference>
<evidence type="ECO:0000256" key="1">
    <source>
        <dbReference type="PROSITE-ProRule" id="PRU00169"/>
    </source>
</evidence>